<comment type="caution">
    <text evidence="1">The sequence shown here is derived from an EMBL/GenBank/DDBJ whole genome shotgun (WGS) entry which is preliminary data.</text>
</comment>
<organism evidence="1">
    <name type="scientific">termite gut metagenome</name>
    <dbReference type="NCBI Taxonomy" id="433724"/>
    <lineage>
        <taxon>unclassified sequences</taxon>
        <taxon>metagenomes</taxon>
        <taxon>organismal metagenomes</taxon>
    </lineage>
</organism>
<gene>
    <name evidence="1" type="ORF">EZS27_010843</name>
</gene>
<dbReference type="AlphaFoldDB" id="A0A5J4S7G8"/>
<name>A0A5J4S7G8_9ZZZZ</name>
<proteinExistence type="predicted"/>
<protein>
    <submittedName>
        <fullName evidence="1">Uncharacterized protein</fullName>
    </submittedName>
</protein>
<sequence>MSEQGQIDLFYGDESHVCSEGYVPYGWQFPDEEVALLVCVLYVYIFRQTF</sequence>
<evidence type="ECO:0000313" key="1">
    <source>
        <dbReference type="EMBL" id="KAA6341355.1"/>
    </source>
</evidence>
<reference evidence="1" key="1">
    <citation type="submission" date="2019-03" db="EMBL/GenBank/DDBJ databases">
        <title>Single cell metagenomics reveals metabolic interactions within the superorganism composed of flagellate Streblomastix strix and complex community of Bacteroidetes bacteria on its surface.</title>
        <authorList>
            <person name="Treitli S.C."/>
            <person name="Kolisko M."/>
            <person name="Husnik F."/>
            <person name="Keeling P."/>
            <person name="Hampl V."/>
        </authorList>
    </citation>
    <scope>NUCLEOTIDE SEQUENCE</scope>
    <source>
        <strain evidence="1">STM</strain>
    </source>
</reference>
<dbReference type="EMBL" id="SNRY01000395">
    <property type="protein sequence ID" value="KAA6341355.1"/>
    <property type="molecule type" value="Genomic_DNA"/>
</dbReference>
<accession>A0A5J4S7G8</accession>